<evidence type="ECO:0000256" key="5">
    <source>
        <dbReference type="SAM" id="Phobius"/>
    </source>
</evidence>
<dbReference type="GO" id="GO:0016020">
    <property type="term" value="C:membrane"/>
    <property type="evidence" value="ECO:0007669"/>
    <property type="project" value="UniProtKB-SubCell"/>
</dbReference>
<dbReference type="GO" id="GO:0016874">
    <property type="term" value="F:ligase activity"/>
    <property type="evidence" value="ECO:0007669"/>
    <property type="project" value="UniProtKB-KW"/>
</dbReference>
<feature type="transmembrane region" description="Helical" evidence="5">
    <location>
        <begin position="124"/>
        <end position="144"/>
    </location>
</feature>
<dbReference type="EMBL" id="JACIJE010000001">
    <property type="protein sequence ID" value="MBB5688220.1"/>
    <property type="molecule type" value="Genomic_DNA"/>
</dbReference>
<keyword evidence="2 5" id="KW-0812">Transmembrane</keyword>
<dbReference type="RefSeq" id="WP_184480645.1">
    <property type="nucleotide sequence ID" value="NZ_JACIJE010000001.1"/>
</dbReference>
<evidence type="ECO:0000256" key="4">
    <source>
        <dbReference type="ARBA" id="ARBA00023136"/>
    </source>
</evidence>
<dbReference type="Proteomes" id="UP000562254">
    <property type="component" value="Unassembled WGS sequence"/>
</dbReference>
<comment type="subcellular location">
    <subcellularLocation>
        <location evidence="1">Membrane</location>
        <topology evidence="1">Multi-pass membrane protein</topology>
    </subcellularLocation>
</comment>
<feature type="transmembrane region" description="Helical" evidence="5">
    <location>
        <begin position="338"/>
        <end position="357"/>
    </location>
</feature>
<name>A0A840XNA7_9PROT</name>
<dbReference type="InterPro" id="IPR007016">
    <property type="entry name" value="O-antigen_ligase-rel_domated"/>
</dbReference>
<dbReference type="PANTHER" id="PTHR37422:SF13">
    <property type="entry name" value="LIPOPOLYSACCHARIDE BIOSYNTHESIS PROTEIN PA4999-RELATED"/>
    <property type="match status" value="1"/>
</dbReference>
<evidence type="ECO:0000259" key="6">
    <source>
        <dbReference type="Pfam" id="PF04932"/>
    </source>
</evidence>
<dbReference type="AlphaFoldDB" id="A0A840XNA7"/>
<keyword evidence="4 5" id="KW-0472">Membrane</keyword>
<keyword evidence="8" id="KW-1185">Reference proteome</keyword>
<proteinExistence type="predicted"/>
<evidence type="ECO:0000313" key="7">
    <source>
        <dbReference type="EMBL" id="MBB5688220.1"/>
    </source>
</evidence>
<gene>
    <name evidence="7" type="ORF">FHS88_000330</name>
</gene>
<feature type="transmembrane region" description="Helical" evidence="5">
    <location>
        <begin position="238"/>
        <end position="259"/>
    </location>
</feature>
<accession>A0A840XNA7</accession>
<feature type="transmembrane region" description="Helical" evidence="5">
    <location>
        <begin position="66"/>
        <end position="86"/>
    </location>
</feature>
<evidence type="ECO:0000313" key="8">
    <source>
        <dbReference type="Proteomes" id="UP000562254"/>
    </source>
</evidence>
<organism evidence="7 8">
    <name type="scientific">Neoroseomonas alkaliterrae</name>
    <dbReference type="NCBI Taxonomy" id="1452450"/>
    <lineage>
        <taxon>Bacteria</taxon>
        <taxon>Pseudomonadati</taxon>
        <taxon>Pseudomonadota</taxon>
        <taxon>Alphaproteobacteria</taxon>
        <taxon>Acetobacterales</taxon>
        <taxon>Acetobacteraceae</taxon>
        <taxon>Neoroseomonas</taxon>
    </lineage>
</organism>
<keyword evidence="3 5" id="KW-1133">Transmembrane helix</keyword>
<keyword evidence="7" id="KW-0436">Ligase</keyword>
<feature type="transmembrane region" description="Helical" evidence="5">
    <location>
        <begin position="214"/>
        <end position="231"/>
    </location>
</feature>
<comment type="caution">
    <text evidence="7">The sequence shown here is derived from an EMBL/GenBank/DDBJ whole genome shotgun (WGS) entry which is preliminary data.</text>
</comment>
<evidence type="ECO:0000256" key="1">
    <source>
        <dbReference type="ARBA" id="ARBA00004141"/>
    </source>
</evidence>
<sequence length="422" mass="41427">MTAEALPRALAVGCGALAAVLHFAGALKSAPPLAALPFDLTAAAALLLLALLPMHLAGRDWRLAPGLALPLAALGALWLWMVLAGAWSASRAVLPARLADAVLVGPVMVAAGMAVAGEERALRACAAAALAIGAFTAASVAWGIATDRVVLGGAPGASPEQVRVQYQIAGLAIASAAALAALRAIEARGAARLGWLGLVALLGAAALLPGGRAALAALALAVALAPAVLLWRGGRPLAGLLWPGAAALGAAAGLAVVLANPPLASGLRTVERLTEGEVGQSSGRLPLWQAALGQGGAAMPWGLGTGGFTIAAGHGDRRGLHPHNHALEALAEGGLPGFALWLAAFGGAAAAALRFGARAAPGRAARVAALVLPMALTVMVSTDLGNRMAWFALGLALGLGVAAGPRGMAEPLGDRGAGSSGR</sequence>
<evidence type="ECO:0000256" key="3">
    <source>
        <dbReference type="ARBA" id="ARBA00022989"/>
    </source>
</evidence>
<reference evidence="7 8" key="1">
    <citation type="submission" date="2020-08" db="EMBL/GenBank/DDBJ databases">
        <title>Genomic Encyclopedia of Type Strains, Phase IV (KMG-IV): sequencing the most valuable type-strain genomes for metagenomic binning, comparative biology and taxonomic classification.</title>
        <authorList>
            <person name="Goeker M."/>
        </authorList>
    </citation>
    <scope>NUCLEOTIDE SEQUENCE [LARGE SCALE GENOMIC DNA]</scope>
    <source>
        <strain evidence="7 8">DSM 25895</strain>
    </source>
</reference>
<feature type="domain" description="O-antigen ligase-related" evidence="6">
    <location>
        <begin position="198"/>
        <end position="342"/>
    </location>
</feature>
<feature type="transmembrane region" description="Helical" evidence="5">
    <location>
        <begin position="388"/>
        <end position="405"/>
    </location>
</feature>
<dbReference type="InterPro" id="IPR051533">
    <property type="entry name" value="WaaL-like"/>
</dbReference>
<feature type="transmembrane region" description="Helical" evidence="5">
    <location>
        <begin position="189"/>
        <end position="208"/>
    </location>
</feature>
<feature type="transmembrane region" description="Helical" evidence="5">
    <location>
        <begin position="36"/>
        <end position="54"/>
    </location>
</feature>
<feature type="transmembrane region" description="Helical" evidence="5">
    <location>
        <begin position="98"/>
        <end position="117"/>
    </location>
</feature>
<dbReference type="PANTHER" id="PTHR37422">
    <property type="entry name" value="TEICHURONIC ACID BIOSYNTHESIS PROTEIN TUAE"/>
    <property type="match status" value="1"/>
</dbReference>
<evidence type="ECO:0000256" key="2">
    <source>
        <dbReference type="ARBA" id="ARBA00022692"/>
    </source>
</evidence>
<dbReference type="Pfam" id="PF04932">
    <property type="entry name" value="Wzy_C"/>
    <property type="match status" value="1"/>
</dbReference>
<feature type="transmembrane region" description="Helical" evidence="5">
    <location>
        <begin position="164"/>
        <end position="182"/>
    </location>
</feature>
<protein>
    <submittedName>
        <fullName evidence="7">O-antigen ligase</fullName>
    </submittedName>
</protein>